<feature type="region of interest" description="Disordered" evidence="1">
    <location>
        <begin position="1"/>
        <end position="36"/>
    </location>
</feature>
<dbReference type="AlphaFoldDB" id="A0AAN7UJ35"/>
<feature type="compositionally biased region" description="Polar residues" evidence="1">
    <location>
        <begin position="1"/>
        <end position="10"/>
    </location>
</feature>
<evidence type="ECO:0000313" key="3">
    <source>
        <dbReference type="Proteomes" id="UP001305414"/>
    </source>
</evidence>
<sequence>MAEYHLSNSGGKVECRQEQSSDSGREANKRGEGGQIEEWDVISKAIKTVRHHKKPECRLPQEVKFGAGRLRTTRRHPGFDKGQDRS</sequence>
<organism evidence="2 3">
    <name type="scientific">Xylaria bambusicola</name>
    <dbReference type="NCBI Taxonomy" id="326684"/>
    <lineage>
        <taxon>Eukaryota</taxon>
        <taxon>Fungi</taxon>
        <taxon>Dikarya</taxon>
        <taxon>Ascomycota</taxon>
        <taxon>Pezizomycotina</taxon>
        <taxon>Sordariomycetes</taxon>
        <taxon>Xylariomycetidae</taxon>
        <taxon>Xylariales</taxon>
        <taxon>Xylariaceae</taxon>
        <taxon>Xylaria</taxon>
    </lineage>
</organism>
<protein>
    <submittedName>
        <fullName evidence="2">Uncharacterized protein</fullName>
    </submittedName>
</protein>
<feature type="compositionally biased region" description="Basic and acidic residues" evidence="1">
    <location>
        <begin position="13"/>
        <end position="32"/>
    </location>
</feature>
<feature type="region of interest" description="Disordered" evidence="1">
    <location>
        <begin position="60"/>
        <end position="86"/>
    </location>
</feature>
<comment type="caution">
    <text evidence="2">The sequence shown here is derived from an EMBL/GenBank/DDBJ whole genome shotgun (WGS) entry which is preliminary data.</text>
</comment>
<dbReference type="EMBL" id="JAWHQM010000032">
    <property type="protein sequence ID" value="KAK5633430.1"/>
    <property type="molecule type" value="Genomic_DNA"/>
</dbReference>
<dbReference type="Proteomes" id="UP001305414">
    <property type="component" value="Unassembled WGS sequence"/>
</dbReference>
<feature type="compositionally biased region" description="Basic and acidic residues" evidence="1">
    <location>
        <begin position="77"/>
        <end position="86"/>
    </location>
</feature>
<reference evidence="2 3" key="1">
    <citation type="submission" date="2023-10" db="EMBL/GenBank/DDBJ databases">
        <title>Draft genome sequence of Xylaria bambusicola isolate GMP-LS, the root and basal stem rot pathogen of sugarcane in Indonesia.</title>
        <authorList>
            <person name="Selvaraj P."/>
            <person name="Muralishankar V."/>
            <person name="Muruganantham S."/>
            <person name="Sp S."/>
            <person name="Haryani S."/>
            <person name="Lau K.J.X."/>
            <person name="Naqvi N.I."/>
        </authorList>
    </citation>
    <scope>NUCLEOTIDE SEQUENCE [LARGE SCALE GENOMIC DNA]</scope>
    <source>
        <strain evidence="2">GMP-LS</strain>
    </source>
</reference>
<keyword evidence="3" id="KW-1185">Reference proteome</keyword>
<accession>A0AAN7UJ35</accession>
<name>A0AAN7UJ35_9PEZI</name>
<evidence type="ECO:0000256" key="1">
    <source>
        <dbReference type="SAM" id="MobiDB-lite"/>
    </source>
</evidence>
<gene>
    <name evidence="2" type="ORF">RRF57_009144</name>
</gene>
<evidence type="ECO:0000313" key="2">
    <source>
        <dbReference type="EMBL" id="KAK5633430.1"/>
    </source>
</evidence>
<proteinExistence type="predicted"/>